<dbReference type="PANTHER" id="PTHR30572:SF4">
    <property type="entry name" value="ABC TRANSPORTER PERMEASE YTRF"/>
    <property type="match status" value="1"/>
</dbReference>
<protein>
    <submittedName>
        <fullName evidence="10">ABC transporter permease</fullName>
    </submittedName>
</protein>
<comment type="subcellular location">
    <subcellularLocation>
        <location evidence="1">Cell membrane</location>
        <topology evidence="1">Multi-pass membrane protein</topology>
    </subcellularLocation>
</comment>
<accession>A0ABW8TAS5</accession>
<keyword evidence="11" id="KW-1185">Reference proteome</keyword>
<keyword evidence="4 7" id="KW-1133">Transmembrane helix</keyword>
<comment type="similarity">
    <text evidence="6">Belongs to the ABC-4 integral membrane protein family.</text>
</comment>
<name>A0ABW8TAS5_9CLOT</name>
<dbReference type="EMBL" id="JBJIAA010000002">
    <property type="protein sequence ID" value="MFL0249477.1"/>
    <property type="molecule type" value="Genomic_DNA"/>
</dbReference>
<keyword evidence="2" id="KW-1003">Cell membrane</keyword>
<dbReference type="RefSeq" id="WP_406786143.1">
    <property type="nucleotide sequence ID" value="NZ_JBJIAA010000002.1"/>
</dbReference>
<evidence type="ECO:0000256" key="5">
    <source>
        <dbReference type="ARBA" id="ARBA00023136"/>
    </source>
</evidence>
<dbReference type="InterPro" id="IPR003838">
    <property type="entry name" value="ABC3_permease_C"/>
</dbReference>
<dbReference type="Proteomes" id="UP001623592">
    <property type="component" value="Unassembled WGS sequence"/>
</dbReference>
<feature type="domain" description="MacB-like periplasmic core" evidence="9">
    <location>
        <begin position="19"/>
        <end position="208"/>
    </location>
</feature>
<feature type="transmembrane region" description="Helical" evidence="7">
    <location>
        <begin position="248"/>
        <end position="269"/>
    </location>
</feature>
<keyword evidence="5 7" id="KW-0472">Membrane</keyword>
<proteinExistence type="inferred from homology"/>
<evidence type="ECO:0000256" key="4">
    <source>
        <dbReference type="ARBA" id="ARBA00022989"/>
    </source>
</evidence>
<feature type="domain" description="ABC3 transporter permease C-terminal" evidence="8">
    <location>
        <begin position="728"/>
        <end position="845"/>
    </location>
</feature>
<gene>
    <name evidence="10" type="ORF">ACJDT4_03510</name>
</gene>
<dbReference type="PANTHER" id="PTHR30572">
    <property type="entry name" value="MEMBRANE COMPONENT OF TRANSPORTER-RELATED"/>
    <property type="match status" value="1"/>
</dbReference>
<evidence type="ECO:0000256" key="7">
    <source>
        <dbReference type="SAM" id="Phobius"/>
    </source>
</evidence>
<evidence type="ECO:0000313" key="11">
    <source>
        <dbReference type="Proteomes" id="UP001623592"/>
    </source>
</evidence>
<feature type="transmembrane region" description="Helical" evidence="7">
    <location>
        <begin position="345"/>
        <end position="366"/>
    </location>
</feature>
<organism evidence="10 11">
    <name type="scientific">Clostridium neuense</name>
    <dbReference type="NCBI Taxonomy" id="1728934"/>
    <lineage>
        <taxon>Bacteria</taxon>
        <taxon>Bacillati</taxon>
        <taxon>Bacillota</taxon>
        <taxon>Clostridia</taxon>
        <taxon>Eubacteriales</taxon>
        <taxon>Clostridiaceae</taxon>
        <taxon>Clostridium</taxon>
    </lineage>
</organism>
<evidence type="ECO:0000313" key="10">
    <source>
        <dbReference type="EMBL" id="MFL0249477.1"/>
    </source>
</evidence>
<reference evidence="10 11" key="1">
    <citation type="submission" date="2024-11" db="EMBL/GenBank/DDBJ databases">
        <authorList>
            <person name="Heng Y.C."/>
            <person name="Lim A.C.H."/>
            <person name="Lee J.K.Y."/>
            <person name="Kittelmann S."/>
        </authorList>
    </citation>
    <scope>NUCLEOTIDE SEQUENCE [LARGE SCALE GENOMIC DNA]</scope>
    <source>
        <strain evidence="10 11">WILCCON 0114</strain>
    </source>
</reference>
<evidence type="ECO:0000259" key="8">
    <source>
        <dbReference type="Pfam" id="PF02687"/>
    </source>
</evidence>
<comment type="caution">
    <text evidence="10">The sequence shown here is derived from an EMBL/GenBank/DDBJ whole genome shotgun (WGS) entry which is preliminary data.</text>
</comment>
<dbReference type="InterPro" id="IPR050250">
    <property type="entry name" value="Macrolide_Exporter_MacB"/>
</dbReference>
<feature type="transmembrane region" description="Helical" evidence="7">
    <location>
        <begin position="304"/>
        <end position="325"/>
    </location>
</feature>
<evidence type="ECO:0000256" key="1">
    <source>
        <dbReference type="ARBA" id="ARBA00004651"/>
    </source>
</evidence>
<feature type="transmembrane region" description="Helical" evidence="7">
    <location>
        <begin position="771"/>
        <end position="794"/>
    </location>
</feature>
<dbReference type="Pfam" id="PF02687">
    <property type="entry name" value="FtsX"/>
    <property type="match status" value="2"/>
</dbReference>
<feature type="transmembrane region" description="Helical" evidence="7">
    <location>
        <begin position="814"/>
        <end position="836"/>
    </location>
</feature>
<evidence type="ECO:0000259" key="9">
    <source>
        <dbReference type="Pfam" id="PF12704"/>
    </source>
</evidence>
<dbReference type="InterPro" id="IPR025857">
    <property type="entry name" value="MacB_PCD"/>
</dbReference>
<evidence type="ECO:0000256" key="2">
    <source>
        <dbReference type="ARBA" id="ARBA00022475"/>
    </source>
</evidence>
<feature type="transmembrane region" description="Helical" evidence="7">
    <location>
        <begin position="21"/>
        <end position="43"/>
    </location>
</feature>
<feature type="transmembrane region" description="Helical" evidence="7">
    <location>
        <begin position="723"/>
        <end position="750"/>
    </location>
</feature>
<keyword evidence="3 7" id="KW-0812">Transmembrane</keyword>
<evidence type="ECO:0000256" key="6">
    <source>
        <dbReference type="ARBA" id="ARBA00038076"/>
    </source>
</evidence>
<sequence length="853" mass="96279">MKSYSEITLKYLKVNKKRTALTILGVILSVALFTGIGTILFSYRTSQIEDAKSSLGNYEFKYDNISSSKAEKIINNAEVLNSGIEEKWDSAKVKLQNENLSLMVRAYDKSGFEKIVNKCFEIRKGRLPKNEDEVMIDMGTFYQLKNKKIGDSITINLKDNEAKTYKIVGAYEYNIFNQGKAITFLKFSANDNSKFNVFLNLKQKRNKQGVISRITKQSDLKTEKYTIEYNDVILRSYFESPNELRNDFMIKIIVFLISIIVVSSAALIYNSFNISVMERIKHFGILRSIGATPVQIKKLIIKEAFYMCLIGIPVGFLAGYFGIYITVKLMGNLALIGSSNFKIGLYPEVFIISAILSVFTIFLSAFSPVRRAGKISPMDALKNTVGIKNKKLKKRSNKIIKLLFGNEGELAYKNIKRLPGRFWVTVFSLVISVVMFIVFTTFASFTKQANNETQKIVPYDSVIFKGNNEGLRLQDYEQIKKLSGVKKVYKMSSSGGVIYIPSDKFNKKFYNATDLRGGVAETYNNFISLNDSNISSYDDTALNLAEKYISSGEIDKEKLNDNGVLIVNKNKVSVSDKNGHRNVYKDYSNYKVGDKITIPKMKSYIINDEDHGFDNAKKEAKKAIDNKKFITLTVVGILNKDPLDSHNDGYPYEGMNFIFSENMYKKLNGTLNYGGFGIVFKDGASRDKLYSYFENKASEIGGYYTDYYKVVQDNKKRDFEMQVFVYGFIVLITLISAVNIINTVSINLILRKAEFAMLMAIGMTKEQLTKMVLLEGTLHGIIAAALGTFIGAGLDFILIKIITGSELKDFELKFPIGTIICGILAAILITLIASLIPLRKLKNMDVIENLREE</sequence>
<feature type="domain" description="ABC3 transporter permease C-terminal" evidence="8">
    <location>
        <begin position="255"/>
        <end position="377"/>
    </location>
</feature>
<evidence type="ECO:0000256" key="3">
    <source>
        <dbReference type="ARBA" id="ARBA00022692"/>
    </source>
</evidence>
<dbReference type="Pfam" id="PF12704">
    <property type="entry name" value="MacB_PCD"/>
    <property type="match status" value="1"/>
</dbReference>
<feature type="transmembrane region" description="Helical" evidence="7">
    <location>
        <begin position="422"/>
        <end position="445"/>
    </location>
</feature>